<accession>A0A8J7P6M8</accession>
<evidence type="ECO:0000313" key="6">
    <source>
        <dbReference type="EMBL" id="MBN3324150.1"/>
    </source>
</evidence>
<protein>
    <submittedName>
        <fullName evidence="6">FCRL3 protein</fullName>
    </submittedName>
</protein>
<feature type="transmembrane region" description="Helical" evidence="4">
    <location>
        <begin position="699"/>
        <end position="726"/>
    </location>
</feature>
<dbReference type="AlphaFoldDB" id="A0A8J7P6M8"/>
<proteinExistence type="predicted"/>
<evidence type="ECO:0000256" key="3">
    <source>
        <dbReference type="SAM" id="MobiDB-lite"/>
    </source>
</evidence>
<dbReference type="InterPro" id="IPR007110">
    <property type="entry name" value="Ig-like_dom"/>
</dbReference>
<keyword evidence="4" id="KW-0472">Membrane</keyword>
<dbReference type="SUPFAM" id="SSF48726">
    <property type="entry name" value="Immunoglobulin"/>
    <property type="match status" value="7"/>
</dbReference>
<dbReference type="SMART" id="SM00409">
    <property type="entry name" value="IG"/>
    <property type="match status" value="7"/>
</dbReference>
<dbReference type="Proteomes" id="UP000736164">
    <property type="component" value="Unassembled WGS sequence"/>
</dbReference>
<feature type="domain" description="Ig-like" evidence="5">
    <location>
        <begin position="274"/>
        <end position="357"/>
    </location>
</feature>
<dbReference type="InterPro" id="IPR036179">
    <property type="entry name" value="Ig-like_dom_sf"/>
</dbReference>
<keyword evidence="7" id="KW-1185">Reference proteome</keyword>
<feature type="domain" description="Ig-like" evidence="5">
    <location>
        <begin position="585"/>
        <end position="665"/>
    </location>
</feature>
<dbReference type="Pfam" id="PF13927">
    <property type="entry name" value="Ig_3"/>
    <property type="match status" value="1"/>
</dbReference>
<feature type="domain" description="Ig-like" evidence="5">
    <location>
        <begin position="371"/>
        <end position="459"/>
    </location>
</feature>
<comment type="caution">
    <text evidence="6">The sequence shown here is derived from an EMBL/GenBank/DDBJ whole genome shotgun (WGS) entry which is preliminary data.</text>
</comment>
<dbReference type="GO" id="GO:0009897">
    <property type="term" value="C:external side of plasma membrane"/>
    <property type="evidence" value="ECO:0007669"/>
    <property type="project" value="TreeGrafter"/>
</dbReference>
<feature type="non-terminal residue" evidence="6">
    <location>
        <position position="1"/>
    </location>
</feature>
<feature type="region of interest" description="Disordered" evidence="3">
    <location>
        <begin position="826"/>
        <end position="866"/>
    </location>
</feature>
<dbReference type="GO" id="GO:0006955">
    <property type="term" value="P:immune response"/>
    <property type="evidence" value="ECO:0007669"/>
    <property type="project" value="TreeGrafter"/>
</dbReference>
<feature type="non-terminal residue" evidence="6">
    <location>
        <position position="866"/>
    </location>
</feature>
<feature type="compositionally biased region" description="Polar residues" evidence="3">
    <location>
        <begin position="760"/>
        <end position="774"/>
    </location>
</feature>
<keyword evidence="1" id="KW-0732">Signal</keyword>
<dbReference type="PROSITE" id="PS50835">
    <property type="entry name" value="IG_LIKE"/>
    <property type="match status" value="6"/>
</dbReference>
<evidence type="ECO:0000256" key="2">
    <source>
        <dbReference type="ARBA" id="ARBA00023157"/>
    </source>
</evidence>
<dbReference type="Gene3D" id="2.60.40.10">
    <property type="entry name" value="Immunoglobulins"/>
    <property type="match status" value="7"/>
</dbReference>
<dbReference type="PANTHER" id="PTHR11481:SF64">
    <property type="entry name" value="FC RECEPTOR-LIKE PROTEIN 4"/>
    <property type="match status" value="1"/>
</dbReference>
<dbReference type="CDD" id="cd00096">
    <property type="entry name" value="Ig"/>
    <property type="match status" value="1"/>
</dbReference>
<keyword evidence="4" id="KW-1133">Transmembrane helix</keyword>
<name>A0A8J7P6M8_ATRSP</name>
<evidence type="ECO:0000256" key="1">
    <source>
        <dbReference type="ARBA" id="ARBA00022729"/>
    </source>
</evidence>
<dbReference type="InterPro" id="IPR050488">
    <property type="entry name" value="Ig_Fc_receptor"/>
</dbReference>
<dbReference type="InterPro" id="IPR013783">
    <property type="entry name" value="Ig-like_fold"/>
</dbReference>
<dbReference type="PANTHER" id="PTHR11481">
    <property type="entry name" value="IMMUNOGLOBULIN FC RECEPTOR"/>
    <property type="match status" value="1"/>
</dbReference>
<dbReference type="SMART" id="SM00408">
    <property type="entry name" value="IGc2"/>
    <property type="match status" value="6"/>
</dbReference>
<feature type="region of interest" description="Disordered" evidence="3">
    <location>
        <begin position="754"/>
        <end position="812"/>
    </location>
</feature>
<evidence type="ECO:0000259" key="5">
    <source>
        <dbReference type="PROSITE" id="PS50835"/>
    </source>
</evidence>
<reference evidence="6" key="1">
    <citation type="journal article" date="2021" name="Cell">
        <title>Tracing the genetic footprints of vertebrate landing in non-teleost ray-finned fishes.</title>
        <authorList>
            <person name="Bi X."/>
            <person name="Wang K."/>
            <person name="Yang L."/>
            <person name="Pan H."/>
            <person name="Jiang H."/>
            <person name="Wei Q."/>
            <person name="Fang M."/>
            <person name="Yu H."/>
            <person name="Zhu C."/>
            <person name="Cai Y."/>
            <person name="He Y."/>
            <person name="Gan X."/>
            <person name="Zeng H."/>
            <person name="Yu D."/>
            <person name="Zhu Y."/>
            <person name="Jiang H."/>
            <person name="Qiu Q."/>
            <person name="Yang H."/>
            <person name="Zhang Y.E."/>
            <person name="Wang W."/>
            <person name="Zhu M."/>
            <person name="He S."/>
            <person name="Zhang G."/>
        </authorList>
    </citation>
    <scope>NUCLEOTIDE SEQUENCE</scope>
    <source>
        <strain evidence="6">Allg_001</strain>
    </source>
</reference>
<dbReference type="EMBL" id="JAAWVO010069497">
    <property type="protein sequence ID" value="MBN3324150.1"/>
    <property type="molecule type" value="Genomic_DNA"/>
</dbReference>
<feature type="domain" description="Ig-like" evidence="5">
    <location>
        <begin position="28"/>
        <end position="105"/>
    </location>
</feature>
<dbReference type="GO" id="GO:0004888">
    <property type="term" value="F:transmembrane signaling receptor activity"/>
    <property type="evidence" value="ECO:0007669"/>
    <property type="project" value="TreeGrafter"/>
</dbReference>
<keyword evidence="4" id="KW-0812">Transmembrane</keyword>
<dbReference type="Pfam" id="PF13895">
    <property type="entry name" value="Ig_2"/>
    <property type="match status" value="2"/>
</dbReference>
<organism evidence="6 7">
    <name type="scientific">Atractosteus spatula</name>
    <name type="common">Alligator gar</name>
    <name type="synonym">Lepisosteus spatula</name>
    <dbReference type="NCBI Taxonomy" id="7917"/>
    <lineage>
        <taxon>Eukaryota</taxon>
        <taxon>Metazoa</taxon>
        <taxon>Chordata</taxon>
        <taxon>Craniata</taxon>
        <taxon>Vertebrata</taxon>
        <taxon>Euteleostomi</taxon>
        <taxon>Actinopterygii</taxon>
        <taxon>Neopterygii</taxon>
        <taxon>Holostei</taxon>
        <taxon>Semionotiformes</taxon>
        <taxon>Lepisosteidae</taxon>
        <taxon>Atractosteus</taxon>
    </lineage>
</organism>
<feature type="compositionally biased region" description="Pro residues" evidence="3">
    <location>
        <begin position="794"/>
        <end position="805"/>
    </location>
</feature>
<gene>
    <name evidence="6" type="primary">Fcrl3</name>
    <name evidence="6" type="ORF">GTO95_0004722</name>
</gene>
<sequence length="866" mass="93024">VCQPALLFTQPQLSLNVSVLSPPARAKPVLTLDPPWREILTTDKVTLKCETSPTFWNYYWYRDGKYLSDGGSYTIRSAKVTDSGNYTCKGVSWRDAAVSDPVPITVIEGPVKAVLSTEVADFLTGDKIVLKCEAKGYHTFNFHKNGLEVFESGFIAAAADTSDSGVYTCQGKRSERDSLQSDPVNIEVTGGSVILQRPPQPVTEGDSVTLRCHVRGTYYFISDFYKDGVQLAPTHGTKMTISSVSRKDEGFYKCRTRYNKESPQAQLSVRDLFRSVSLTASPSSTVLDGEPISLHCEVQVSQGSQPALPLQYSFYRGSQPLADSLREPWYSIARAEFSQSNGSYSCKVQLSSSSSVSKSSAPVDIRVQGLPVWGVRAGSVPADGRVLEGAALTLSCSADEASVPLWFGWRRQAGGHTERLSPRLSPDKRAEMKLTVTEEHGGNYSCWASYRQEEQETLSQPISVTVLVPVSPPTLSLLSSSPVRTVGSEVVFQCICPRGTPPIFLSVFQEDRDGLGNISKLPSQQVGPSQPVSFSLSLMREEDSGSYRCQAANELSKQSSSAINITVVGESLFDNSVLPCPSPGVTLLCLVLEGTGPYFVSWFRDGEELNLTGGLGDPYTLSPEGGRLTFDPLRPWVQGRYQCSAQNRLLRGIPQYNSTSSNSVEVRVPGTAAGLGGPAGAGAWGASGVNPLPVCVAGVGAVAAAAVSAVLMLAVAVATAGLWMLWRRKRRAAVGEETDGNLLYAMVDIKKKSKVKRGTDNTQNPHQATRSATASGHRAVVVGESGAAGLRPRLQPPSPASIRAPPPEDTRSPVVLIVSNQRVEEVGVRAANQKSASSAREKNISRARRVSNPGLRGGDVEESGFS</sequence>
<feature type="domain" description="Ig-like" evidence="5">
    <location>
        <begin position="183"/>
        <end position="270"/>
    </location>
</feature>
<evidence type="ECO:0000313" key="7">
    <source>
        <dbReference type="Proteomes" id="UP000736164"/>
    </source>
</evidence>
<evidence type="ECO:0000256" key="4">
    <source>
        <dbReference type="SAM" id="Phobius"/>
    </source>
</evidence>
<dbReference type="InterPro" id="IPR003598">
    <property type="entry name" value="Ig_sub2"/>
</dbReference>
<keyword evidence="2" id="KW-1015">Disulfide bond</keyword>
<dbReference type="GO" id="GO:0007166">
    <property type="term" value="P:cell surface receptor signaling pathway"/>
    <property type="evidence" value="ECO:0007669"/>
    <property type="project" value="TreeGrafter"/>
</dbReference>
<feature type="domain" description="Ig-like" evidence="5">
    <location>
        <begin position="473"/>
        <end position="566"/>
    </location>
</feature>
<dbReference type="InterPro" id="IPR003599">
    <property type="entry name" value="Ig_sub"/>
</dbReference>